<dbReference type="KEGG" id="pbas:SMSP2_01110"/>
<dbReference type="RefSeq" id="WP_146682991.1">
    <property type="nucleotide sequence ID" value="NZ_CP019646.1"/>
</dbReference>
<organism evidence="1 2">
    <name type="scientific">Limihaloglobus sulfuriphilus</name>
    <dbReference type="NCBI Taxonomy" id="1851148"/>
    <lineage>
        <taxon>Bacteria</taxon>
        <taxon>Pseudomonadati</taxon>
        <taxon>Planctomycetota</taxon>
        <taxon>Phycisphaerae</taxon>
        <taxon>Sedimentisphaerales</taxon>
        <taxon>Sedimentisphaeraceae</taxon>
        <taxon>Limihaloglobus</taxon>
    </lineage>
</organism>
<evidence type="ECO:0000313" key="2">
    <source>
        <dbReference type="Proteomes" id="UP000188181"/>
    </source>
</evidence>
<name>A0A1Q2MDM5_9BACT</name>
<sequence>MNDNHPKFYDDDGTEINPDLIPKPALCVTCKKDGISGEEEILCALTRADQQGEDEFRCYAYEPKE</sequence>
<dbReference type="EMBL" id="CP019646">
    <property type="protein sequence ID" value="AQQ70749.1"/>
    <property type="molecule type" value="Genomic_DNA"/>
</dbReference>
<reference evidence="2" key="1">
    <citation type="submission" date="2017-02" db="EMBL/GenBank/DDBJ databases">
        <title>Comparative genomics and description of representatives of a novel lineage of planctomycetes thriving in anoxic sediments.</title>
        <authorList>
            <person name="Spring S."/>
            <person name="Bunk B."/>
            <person name="Sproer C."/>
        </authorList>
    </citation>
    <scope>NUCLEOTIDE SEQUENCE [LARGE SCALE GENOMIC DNA]</scope>
    <source>
        <strain evidence="2">SM-Chi-D1</strain>
    </source>
</reference>
<accession>A0A1Q2MDM5</accession>
<evidence type="ECO:0000313" key="1">
    <source>
        <dbReference type="EMBL" id="AQQ70749.1"/>
    </source>
</evidence>
<dbReference type="STRING" id="1851148.SMSP2_01110"/>
<gene>
    <name evidence="1" type="ORF">SMSP2_01110</name>
</gene>
<dbReference type="AlphaFoldDB" id="A0A1Q2MDM5"/>
<protein>
    <submittedName>
        <fullName evidence="1">Uncharacterized protein</fullName>
    </submittedName>
</protein>
<dbReference type="Proteomes" id="UP000188181">
    <property type="component" value="Chromosome"/>
</dbReference>
<keyword evidence="2" id="KW-1185">Reference proteome</keyword>
<proteinExistence type="predicted"/>
<dbReference type="OrthoDB" id="1467222at2"/>